<dbReference type="EMBL" id="CP049075">
    <property type="protein sequence ID" value="QLI05040.1"/>
    <property type="molecule type" value="Genomic_DNA"/>
</dbReference>
<protein>
    <recommendedName>
        <fullName evidence="4 5">Flagellar hook-basal body complex protein FliE</fullName>
    </recommendedName>
</protein>
<keyword evidence="7" id="KW-0282">Flagellum</keyword>
<keyword evidence="8" id="KW-1185">Reference proteome</keyword>
<sequence length="108" mass="11900">MKNTRQNMEISKLTSQISSISENAKTKQTQKIENSDKDFGEVFKKAIGELNDTQIAADKAVADLATGQITDLHQAAIAIGKAETSMKLMLEIRNKAISSYKEIARTQL</sequence>
<evidence type="ECO:0000256" key="5">
    <source>
        <dbReference type="NCBIfam" id="TIGR00205"/>
    </source>
</evidence>
<evidence type="ECO:0000256" key="1">
    <source>
        <dbReference type="ARBA" id="ARBA00004117"/>
    </source>
</evidence>
<keyword evidence="3 4" id="KW-0975">Bacterial flagellum</keyword>
<reference evidence="7 8" key="1">
    <citation type="submission" date="2020-02" db="EMBL/GenBank/DDBJ databases">
        <title>Complete genome sequence of the novel Campylobacter species Candidatus Campylobacter infans.</title>
        <authorList>
            <person name="Duim B."/>
            <person name="Zomer A."/>
            <person name="van der Graaf L."/>
            <person name="Wagenaar J."/>
        </authorList>
    </citation>
    <scope>NUCLEOTIDE SEQUENCE [LARGE SCALE GENOMIC DNA]</scope>
    <source>
        <strain evidence="7 8">19S00001</strain>
    </source>
</reference>
<evidence type="ECO:0000313" key="7">
    <source>
        <dbReference type="EMBL" id="QLI05040.1"/>
    </source>
</evidence>
<evidence type="ECO:0000256" key="2">
    <source>
        <dbReference type="ARBA" id="ARBA00009272"/>
    </source>
</evidence>
<dbReference type="HAMAP" id="MF_00724">
    <property type="entry name" value="FliE"/>
    <property type="match status" value="1"/>
</dbReference>
<evidence type="ECO:0000256" key="3">
    <source>
        <dbReference type="ARBA" id="ARBA00023143"/>
    </source>
</evidence>
<keyword evidence="7" id="KW-0966">Cell projection</keyword>
<proteinExistence type="inferred from homology"/>
<dbReference type="GO" id="GO:0003774">
    <property type="term" value="F:cytoskeletal motor activity"/>
    <property type="evidence" value="ECO:0007669"/>
    <property type="project" value="InterPro"/>
</dbReference>
<dbReference type="NCBIfam" id="TIGR00205">
    <property type="entry name" value="fliE"/>
    <property type="match status" value="1"/>
</dbReference>
<keyword evidence="7" id="KW-0969">Cilium</keyword>
<gene>
    <name evidence="4 7" type="primary">fliE</name>
    <name evidence="7" type="ORF">CINF_0515</name>
</gene>
<evidence type="ECO:0000256" key="6">
    <source>
        <dbReference type="SAM" id="MobiDB-lite"/>
    </source>
</evidence>
<comment type="similarity">
    <text evidence="2 4">Belongs to the FliE family.</text>
</comment>
<dbReference type="AlphaFoldDB" id="A0A7H9CG04"/>
<dbReference type="PRINTS" id="PR01006">
    <property type="entry name" value="FLGHOOKFLIE"/>
</dbReference>
<dbReference type="Proteomes" id="UP000509414">
    <property type="component" value="Chromosome"/>
</dbReference>
<dbReference type="PANTHER" id="PTHR34653:SF1">
    <property type="entry name" value="FLAGELLAR HOOK-BASAL BODY COMPLEX PROTEIN FLIE"/>
    <property type="match status" value="1"/>
</dbReference>
<name>A0A7H9CG04_9BACT</name>
<feature type="compositionally biased region" description="Polar residues" evidence="6">
    <location>
        <begin position="1"/>
        <end position="32"/>
    </location>
</feature>
<dbReference type="InterPro" id="IPR001624">
    <property type="entry name" value="FliE"/>
</dbReference>
<feature type="region of interest" description="Disordered" evidence="6">
    <location>
        <begin position="1"/>
        <end position="35"/>
    </location>
</feature>
<organism evidence="7 8">
    <name type="scientific">Candidatus Campylobacter infans</name>
    <dbReference type="NCBI Taxonomy" id="2561898"/>
    <lineage>
        <taxon>Bacteria</taxon>
        <taxon>Pseudomonadati</taxon>
        <taxon>Campylobacterota</taxon>
        <taxon>Epsilonproteobacteria</taxon>
        <taxon>Campylobacterales</taxon>
        <taxon>Campylobacteraceae</taxon>
        <taxon>Campylobacter</taxon>
    </lineage>
</organism>
<dbReference type="GO" id="GO:0009425">
    <property type="term" value="C:bacterial-type flagellum basal body"/>
    <property type="evidence" value="ECO:0007669"/>
    <property type="project" value="UniProtKB-SubCell"/>
</dbReference>
<comment type="subcellular location">
    <subcellularLocation>
        <location evidence="1 4">Bacterial flagellum basal body</location>
    </subcellularLocation>
</comment>
<dbReference type="GO" id="GO:0071973">
    <property type="term" value="P:bacterial-type flagellum-dependent cell motility"/>
    <property type="evidence" value="ECO:0007669"/>
    <property type="project" value="InterPro"/>
</dbReference>
<dbReference type="Pfam" id="PF02049">
    <property type="entry name" value="FliE"/>
    <property type="match status" value="1"/>
</dbReference>
<dbReference type="PANTHER" id="PTHR34653">
    <property type="match status" value="1"/>
</dbReference>
<evidence type="ECO:0000313" key="8">
    <source>
        <dbReference type="Proteomes" id="UP000509414"/>
    </source>
</evidence>
<dbReference type="GO" id="GO:0005198">
    <property type="term" value="F:structural molecule activity"/>
    <property type="evidence" value="ECO:0007669"/>
    <property type="project" value="UniProtKB-UniRule"/>
</dbReference>
<accession>A0A7H9CG04</accession>
<dbReference type="KEGG" id="cinf:CINF_0515"/>
<evidence type="ECO:0000256" key="4">
    <source>
        <dbReference type="HAMAP-Rule" id="MF_00724"/>
    </source>
</evidence>